<comment type="caution">
    <text evidence="1">The sequence shown here is derived from an EMBL/GenBank/DDBJ whole genome shotgun (WGS) entry which is preliminary data.</text>
</comment>
<dbReference type="RefSeq" id="WP_070593976.1">
    <property type="nucleotide sequence ID" value="NZ_VHIR01000002.1"/>
</dbReference>
<dbReference type="Proteomes" id="UP000318080">
    <property type="component" value="Unassembled WGS sequence"/>
</dbReference>
<gene>
    <name evidence="1" type="ORF">EJK80_02425</name>
</gene>
<reference evidence="1 2" key="1">
    <citation type="submission" date="2019-06" db="EMBL/GenBank/DDBJ databases">
        <title>Draft genome of C. phoceense Strain 272.</title>
        <authorList>
            <person name="Pacheco L.G.C."/>
            <person name="Barberis C.M."/>
            <person name="Almuzara M.N."/>
            <person name="Traglia G.M."/>
            <person name="Santos C.S."/>
            <person name="Rocha D.J.P.G."/>
            <person name="Aguiar E.R.G.R."/>
            <person name="Vay C.A."/>
        </authorList>
    </citation>
    <scope>NUCLEOTIDE SEQUENCE [LARGE SCALE GENOMIC DNA]</scope>
    <source>
        <strain evidence="1 2">272</strain>
    </source>
</reference>
<proteinExistence type="predicted"/>
<evidence type="ECO:0000313" key="1">
    <source>
        <dbReference type="EMBL" id="TQE44453.1"/>
    </source>
</evidence>
<evidence type="ECO:0000313" key="2">
    <source>
        <dbReference type="Proteomes" id="UP000318080"/>
    </source>
</evidence>
<protein>
    <submittedName>
        <fullName evidence="1">Uncharacterized protein</fullName>
    </submittedName>
</protein>
<dbReference type="AlphaFoldDB" id="A0A540R9N5"/>
<accession>A0A540R9N5</accession>
<sequence length="148" mass="16197">MTKIDYQAVRQLYDEGMGRNAIMRELDATQYEVDKACKAMGISWGDRAPRLAAQVRSRRAAEERAEIAAALRSVALSELAAVKNTTTSAKDRQAHMTTAGIAIQRDLDIATHVADHGEHAARSAETIREDAAAEEYADMLNPLSVLLD</sequence>
<dbReference type="EMBL" id="VHIR01000002">
    <property type="protein sequence ID" value="TQE44453.1"/>
    <property type="molecule type" value="Genomic_DNA"/>
</dbReference>
<name>A0A540R9N5_9CORY</name>
<keyword evidence="2" id="KW-1185">Reference proteome</keyword>
<organism evidence="1 2">
    <name type="scientific">Corynebacterium phoceense</name>
    <dbReference type="NCBI Taxonomy" id="1686286"/>
    <lineage>
        <taxon>Bacteria</taxon>
        <taxon>Bacillati</taxon>
        <taxon>Actinomycetota</taxon>
        <taxon>Actinomycetes</taxon>
        <taxon>Mycobacteriales</taxon>
        <taxon>Corynebacteriaceae</taxon>
        <taxon>Corynebacterium</taxon>
    </lineage>
</organism>